<dbReference type="InterPro" id="IPR036179">
    <property type="entry name" value="Ig-like_dom_sf"/>
</dbReference>
<protein>
    <recommendedName>
        <fullName evidence="3">Ig-like domain-containing protein</fullName>
    </recommendedName>
</protein>
<dbReference type="Gene3D" id="2.60.40.10">
    <property type="entry name" value="Immunoglobulins"/>
    <property type="match status" value="2"/>
</dbReference>
<gene>
    <name evidence="4" type="ORF">RIMI_LOCUS19243674</name>
</gene>
<dbReference type="InterPro" id="IPR013106">
    <property type="entry name" value="Ig_V-set"/>
</dbReference>
<evidence type="ECO:0000313" key="4">
    <source>
        <dbReference type="EMBL" id="CAJ0964471.1"/>
    </source>
</evidence>
<dbReference type="InterPro" id="IPR051755">
    <property type="entry name" value="Ig-like_CS_Receptor"/>
</dbReference>
<name>A0ABN9ME49_9NEOB</name>
<evidence type="ECO:0000256" key="1">
    <source>
        <dbReference type="ARBA" id="ARBA00023157"/>
    </source>
</evidence>
<dbReference type="PANTHER" id="PTHR19971">
    <property type="entry name" value="SIGNAL-REGULATORY PROTEIN BETA"/>
    <property type="match status" value="1"/>
</dbReference>
<reference evidence="4" key="1">
    <citation type="submission" date="2023-07" db="EMBL/GenBank/DDBJ databases">
        <authorList>
            <person name="Stuckert A."/>
        </authorList>
    </citation>
    <scope>NUCLEOTIDE SEQUENCE</scope>
</reference>
<dbReference type="InterPro" id="IPR007110">
    <property type="entry name" value="Ig-like_dom"/>
</dbReference>
<keyword evidence="1" id="KW-1015">Disulfide bond</keyword>
<dbReference type="SUPFAM" id="SSF48726">
    <property type="entry name" value="Immunoglobulin"/>
    <property type="match status" value="2"/>
</dbReference>
<feature type="domain" description="Ig-like" evidence="3">
    <location>
        <begin position="137"/>
        <end position="238"/>
    </location>
</feature>
<dbReference type="PROSITE" id="PS50835">
    <property type="entry name" value="IG_LIKE"/>
    <property type="match status" value="2"/>
</dbReference>
<dbReference type="Proteomes" id="UP001176940">
    <property type="component" value="Unassembled WGS sequence"/>
</dbReference>
<evidence type="ECO:0000259" key="3">
    <source>
        <dbReference type="PROSITE" id="PS50835"/>
    </source>
</evidence>
<evidence type="ECO:0000313" key="5">
    <source>
        <dbReference type="Proteomes" id="UP001176940"/>
    </source>
</evidence>
<evidence type="ECO:0000256" key="2">
    <source>
        <dbReference type="ARBA" id="ARBA00023180"/>
    </source>
</evidence>
<sequence>MDQTPITIRILLLVPWLPAEPSDLRVRQSPPSLVVSRGQHARLGCFFSFQSDSKGAVSWHKAGLEGNTSSSQVVPLRRRFSLARPKTFLSEGDASLVISNVTGEDVGIYFCKVHLWEKAEEQGSGTSLMVYAHPSHPEIYLKVATRSQDVLALSCQTSGYYPPGITVIWRSNDRDFLDPGPLEIWKSEHGDYQATRHLVLPLTFRTNLLTVSCIIQHISLAAPLYANYSHGESRSNLSDSP</sequence>
<dbReference type="InterPro" id="IPR003599">
    <property type="entry name" value="Ig_sub"/>
</dbReference>
<dbReference type="InterPro" id="IPR013783">
    <property type="entry name" value="Ig-like_fold"/>
</dbReference>
<dbReference type="SMART" id="SM00409">
    <property type="entry name" value="IG"/>
    <property type="match status" value="1"/>
</dbReference>
<proteinExistence type="predicted"/>
<feature type="domain" description="Ig-like" evidence="3">
    <location>
        <begin position="21"/>
        <end position="113"/>
    </location>
</feature>
<dbReference type="CDD" id="cd00099">
    <property type="entry name" value="IgV"/>
    <property type="match status" value="1"/>
</dbReference>
<accession>A0ABN9ME49</accession>
<dbReference type="Pfam" id="PF07686">
    <property type="entry name" value="V-set"/>
    <property type="match status" value="1"/>
</dbReference>
<dbReference type="EMBL" id="CAUEEQ010060898">
    <property type="protein sequence ID" value="CAJ0964471.1"/>
    <property type="molecule type" value="Genomic_DNA"/>
</dbReference>
<comment type="caution">
    <text evidence="4">The sequence shown here is derived from an EMBL/GenBank/DDBJ whole genome shotgun (WGS) entry which is preliminary data.</text>
</comment>
<keyword evidence="5" id="KW-1185">Reference proteome</keyword>
<organism evidence="4 5">
    <name type="scientific">Ranitomeya imitator</name>
    <name type="common">mimic poison frog</name>
    <dbReference type="NCBI Taxonomy" id="111125"/>
    <lineage>
        <taxon>Eukaryota</taxon>
        <taxon>Metazoa</taxon>
        <taxon>Chordata</taxon>
        <taxon>Craniata</taxon>
        <taxon>Vertebrata</taxon>
        <taxon>Euteleostomi</taxon>
        <taxon>Amphibia</taxon>
        <taxon>Batrachia</taxon>
        <taxon>Anura</taxon>
        <taxon>Neobatrachia</taxon>
        <taxon>Hyloidea</taxon>
        <taxon>Dendrobatidae</taxon>
        <taxon>Dendrobatinae</taxon>
        <taxon>Ranitomeya</taxon>
    </lineage>
</organism>
<keyword evidence="2" id="KW-0325">Glycoprotein</keyword>